<evidence type="ECO:0000256" key="12">
    <source>
        <dbReference type="SAM" id="SignalP"/>
    </source>
</evidence>
<dbReference type="CDD" id="cd07185">
    <property type="entry name" value="OmpA_C-like"/>
    <property type="match status" value="1"/>
</dbReference>
<dbReference type="AlphaFoldDB" id="A0A1M5RG08"/>
<evidence type="ECO:0000256" key="8">
    <source>
        <dbReference type="ARBA" id="ARBA00023136"/>
    </source>
</evidence>
<keyword evidence="8 10" id="KW-0472">Membrane</keyword>
<dbReference type="PANTHER" id="PTHR30329">
    <property type="entry name" value="STATOR ELEMENT OF FLAGELLAR MOTOR COMPLEX"/>
    <property type="match status" value="1"/>
</dbReference>
<feature type="region of interest" description="Disordered" evidence="11">
    <location>
        <begin position="326"/>
        <end position="345"/>
    </location>
</feature>
<dbReference type="InterPro" id="IPR050330">
    <property type="entry name" value="Bact_OuterMem_StrucFunc"/>
</dbReference>
<keyword evidence="5 12" id="KW-0732">Signal</keyword>
<dbReference type="SUPFAM" id="SSF56925">
    <property type="entry name" value="OMPA-like"/>
    <property type="match status" value="1"/>
</dbReference>
<keyword evidence="7" id="KW-0626">Porin</keyword>
<evidence type="ECO:0000256" key="2">
    <source>
        <dbReference type="ARBA" id="ARBA00022448"/>
    </source>
</evidence>
<evidence type="ECO:0000313" key="15">
    <source>
        <dbReference type="Proteomes" id="UP000199758"/>
    </source>
</evidence>
<dbReference type="PROSITE" id="PS51123">
    <property type="entry name" value="OMPA_2"/>
    <property type="match status" value="1"/>
</dbReference>
<feature type="domain" description="OmpA-like" evidence="13">
    <location>
        <begin position="246"/>
        <end position="363"/>
    </location>
</feature>
<dbReference type="GO" id="GO:0046930">
    <property type="term" value="C:pore complex"/>
    <property type="evidence" value="ECO:0007669"/>
    <property type="project" value="UniProtKB-KW"/>
</dbReference>
<dbReference type="GO" id="GO:0015288">
    <property type="term" value="F:porin activity"/>
    <property type="evidence" value="ECO:0007669"/>
    <property type="project" value="UniProtKB-KW"/>
</dbReference>
<feature type="signal peptide" evidence="12">
    <location>
        <begin position="1"/>
        <end position="26"/>
    </location>
</feature>
<keyword evidence="6" id="KW-0406">Ion transport</keyword>
<keyword evidence="3" id="KW-1134">Transmembrane beta strand</keyword>
<reference evidence="14 15" key="1">
    <citation type="submission" date="2016-11" db="EMBL/GenBank/DDBJ databases">
        <authorList>
            <person name="Jaros S."/>
            <person name="Januszkiewicz K."/>
            <person name="Wedrychowicz H."/>
        </authorList>
    </citation>
    <scope>NUCLEOTIDE SEQUENCE [LARGE SCALE GENOMIC DNA]</scope>
    <source>
        <strain evidence="14 15">CGMCC 1.7049</strain>
    </source>
</reference>
<dbReference type="GO" id="GO:0009279">
    <property type="term" value="C:cell outer membrane"/>
    <property type="evidence" value="ECO:0007669"/>
    <property type="project" value="UniProtKB-SubCell"/>
</dbReference>
<dbReference type="PRINTS" id="PR01023">
    <property type="entry name" value="NAFLGMOTY"/>
</dbReference>
<accession>A0A1M5RG08</accession>
<dbReference type="Proteomes" id="UP000199758">
    <property type="component" value="Unassembled WGS sequence"/>
</dbReference>
<organism evidence="14 15">
    <name type="scientific">Hydrocarboniphaga daqingensis</name>
    <dbReference type="NCBI Taxonomy" id="490188"/>
    <lineage>
        <taxon>Bacteria</taxon>
        <taxon>Pseudomonadati</taxon>
        <taxon>Pseudomonadota</taxon>
        <taxon>Gammaproteobacteria</taxon>
        <taxon>Nevskiales</taxon>
        <taxon>Nevskiaceae</taxon>
        <taxon>Hydrocarboniphaga</taxon>
    </lineage>
</organism>
<keyword evidence="15" id="KW-1185">Reference proteome</keyword>
<name>A0A1M5RG08_9GAMM</name>
<dbReference type="Gene3D" id="3.30.1330.60">
    <property type="entry name" value="OmpA-like domain"/>
    <property type="match status" value="1"/>
</dbReference>
<dbReference type="Pfam" id="PF13505">
    <property type="entry name" value="OMP_b-brl"/>
    <property type="match status" value="1"/>
</dbReference>
<dbReference type="Gene3D" id="2.40.160.20">
    <property type="match status" value="1"/>
</dbReference>
<evidence type="ECO:0000256" key="9">
    <source>
        <dbReference type="ARBA" id="ARBA00023237"/>
    </source>
</evidence>
<evidence type="ECO:0000313" key="14">
    <source>
        <dbReference type="EMBL" id="SHH24959.1"/>
    </source>
</evidence>
<evidence type="ECO:0000256" key="10">
    <source>
        <dbReference type="PROSITE-ProRule" id="PRU00473"/>
    </source>
</evidence>
<evidence type="ECO:0000259" key="13">
    <source>
        <dbReference type="PROSITE" id="PS51123"/>
    </source>
</evidence>
<evidence type="ECO:0000256" key="1">
    <source>
        <dbReference type="ARBA" id="ARBA00004571"/>
    </source>
</evidence>
<dbReference type="InterPro" id="IPR036737">
    <property type="entry name" value="OmpA-like_sf"/>
</dbReference>
<dbReference type="PANTHER" id="PTHR30329:SF21">
    <property type="entry name" value="LIPOPROTEIN YIAD-RELATED"/>
    <property type="match status" value="1"/>
</dbReference>
<evidence type="ECO:0000256" key="5">
    <source>
        <dbReference type="ARBA" id="ARBA00022729"/>
    </source>
</evidence>
<feature type="compositionally biased region" description="Low complexity" evidence="11">
    <location>
        <begin position="379"/>
        <end position="445"/>
    </location>
</feature>
<keyword evidence="4" id="KW-0812">Transmembrane</keyword>
<dbReference type="InterPro" id="IPR006664">
    <property type="entry name" value="OMP_bac"/>
</dbReference>
<proteinExistence type="predicted"/>
<evidence type="ECO:0000256" key="11">
    <source>
        <dbReference type="SAM" id="MobiDB-lite"/>
    </source>
</evidence>
<dbReference type="GO" id="GO:0006811">
    <property type="term" value="P:monoatomic ion transport"/>
    <property type="evidence" value="ECO:0007669"/>
    <property type="project" value="UniProtKB-KW"/>
</dbReference>
<dbReference type="InterPro" id="IPR011250">
    <property type="entry name" value="OMP/PagP_B-barrel"/>
</dbReference>
<evidence type="ECO:0000256" key="6">
    <source>
        <dbReference type="ARBA" id="ARBA00023065"/>
    </source>
</evidence>
<dbReference type="STRING" id="490188.SAMN04488068_3074"/>
<feature type="chain" id="PRO_5012748116" evidence="12">
    <location>
        <begin position="27"/>
        <end position="445"/>
    </location>
</feature>
<evidence type="ECO:0000256" key="4">
    <source>
        <dbReference type="ARBA" id="ARBA00022692"/>
    </source>
</evidence>
<keyword evidence="2" id="KW-0813">Transport</keyword>
<evidence type="ECO:0000256" key="3">
    <source>
        <dbReference type="ARBA" id="ARBA00022452"/>
    </source>
</evidence>
<dbReference type="SUPFAM" id="SSF103088">
    <property type="entry name" value="OmpA-like"/>
    <property type="match status" value="1"/>
</dbReference>
<dbReference type="GO" id="GO:0005509">
    <property type="term" value="F:calcium ion binding"/>
    <property type="evidence" value="ECO:0007669"/>
    <property type="project" value="InterPro"/>
</dbReference>
<gene>
    <name evidence="14" type="ORF">SAMN04488068_3074</name>
</gene>
<dbReference type="EMBL" id="FQWZ01000007">
    <property type="protein sequence ID" value="SHH24959.1"/>
    <property type="molecule type" value="Genomic_DNA"/>
</dbReference>
<keyword evidence="9" id="KW-0998">Cell outer membrane</keyword>
<dbReference type="InterPro" id="IPR028974">
    <property type="entry name" value="TSP_type-3_rpt"/>
</dbReference>
<sequence>MKFARRNVAAAAAAVFATLAAQPVIAQDEGADGSQADQPKLSYVGVLGSYLDLDKQRVPTDGTGIGLLYGRQFGHGNWFWEAQLFTQNLETNKNDVPDHYRSGGGLDLVYALNERRTFTPFALLGIGGNYNDGIPDDDDKFDFFANAGLGLVTRPLGTYGFRFRAEARYIYDDFQGGQNDIRYSVGLELPLSPYEQPRVLPPAPVAESTEVVKVETMADSDGDGVPDQFDKCPETPTGMPVDGIGCGLAQVITLTGVNFDFDKATLTPDSLKILDEVALKIKHFTSVPMSLEGHTDSKGSDSYNEMLSQLRADTVRDYLIKQGVPGDQLTAKGMGEGQPVADNGSEAGRALNRRVELHIAGQEAPTVPVDASGDMLPGTTEPTADAATAAPATEEPAASADTATPAESSEAVAEPAAETVAEPAEVAEPATMEEMAPTEEPAPAE</sequence>
<dbReference type="InterPro" id="IPR027385">
    <property type="entry name" value="Beta-barrel_OMP"/>
</dbReference>
<evidence type="ECO:0000256" key="7">
    <source>
        <dbReference type="ARBA" id="ARBA00023114"/>
    </source>
</evidence>
<dbReference type="InterPro" id="IPR006665">
    <property type="entry name" value="OmpA-like"/>
</dbReference>
<dbReference type="Pfam" id="PF00691">
    <property type="entry name" value="OmpA"/>
    <property type="match status" value="1"/>
</dbReference>
<dbReference type="RefSeq" id="WP_072898845.1">
    <property type="nucleotide sequence ID" value="NZ_FQWZ01000007.1"/>
</dbReference>
<comment type="subcellular location">
    <subcellularLocation>
        <location evidence="1">Cell outer membrane</location>
        <topology evidence="1">Multi-pass membrane protein</topology>
    </subcellularLocation>
</comment>
<dbReference type="SUPFAM" id="SSF103647">
    <property type="entry name" value="TSP type-3 repeat"/>
    <property type="match status" value="1"/>
</dbReference>
<protein>
    <submittedName>
        <fullName evidence="14">OmpA-OmpF porin, OOP family</fullName>
    </submittedName>
</protein>
<dbReference type="PRINTS" id="PR01021">
    <property type="entry name" value="OMPADOMAIN"/>
</dbReference>
<feature type="region of interest" description="Disordered" evidence="11">
    <location>
        <begin position="359"/>
        <end position="445"/>
    </location>
</feature>